<dbReference type="OrthoDB" id="9809908at2"/>
<sequence>MDINKLLKLKKLSFKKVSNFLIVVIAFSVSMLMNLPRGLKLFEISNTLESQNATISISDLILRVIFLFVISWGVLQLNANWRYQLKKSSLFFEIIITLIVHFVILYGSVKLFIFIFSALNEKSQTDEEIGFIYFGYVIVFIVLFFVAKILRYQVFREEDLLEKEILKQQSIENELTALKNQVNPHFLFNSLNSLSSLVRENKEATTFVTKLSFMYRYILQSSEKDLVTLKEEMKFLESYIHLIKTRYRDRIIINIDISEEYYKSKIPVLTLQLLVENCIKHNEISVDNPLEINIYIDRNYIVIENLINPKISHVESTGKGLSNINKRYLLLKEEHISISNLNNVFKVKLPIN</sequence>
<protein>
    <submittedName>
        <fullName evidence="3">Histidine kinase</fullName>
    </submittedName>
</protein>
<keyword evidence="4" id="KW-1185">Reference proteome</keyword>
<feature type="transmembrane region" description="Helical" evidence="1">
    <location>
        <begin position="131"/>
        <end position="150"/>
    </location>
</feature>
<dbReference type="PANTHER" id="PTHR34220:SF7">
    <property type="entry name" value="SENSOR HISTIDINE KINASE YPDA"/>
    <property type="match status" value="1"/>
</dbReference>
<evidence type="ECO:0000313" key="3">
    <source>
        <dbReference type="EMBL" id="SDX43070.1"/>
    </source>
</evidence>
<dbReference type="InterPro" id="IPR010559">
    <property type="entry name" value="Sig_transdc_His_kin_internal"/>
</dbReference>
<feature type="domain" description="Signal transduction histidine kinase internal region" evidence="2">
    <location>
        <begin position="174"/>
        <end position="251"/>
    </location>
</feature>
<dbReference type="PANTHER" id="PTHR34220">
    <property type="entry name" value="SENSOR HISTIDINE KINASE YPDA"/>
    <property type="match status" value="1"/>
</dbReference>
<organism evidence="3 4">
    <name type="scientific">Lutibacter oricola</name>
    <dbReference type="NCBI Taxonomy" id="762486"/>
    <lineage>
        <taxon>Bacteria</taxon>
        <taxon>Pseudomonadati</taxon>
        <taxon>Bacteroidota</taxon>
        <taxon>Flavobacteriia</taxon>
        <taxon>Flavobacteriales</taxon>
        <taxon>Flavobacteriaceae</taxon>
        <taxon>Lutibacter</taxon>
    </lineage>
</organism>
<proteinExistence type="predicted"/>
<dbReference type="EMBL" id="FNNJ01000005">
    <property type="protein sequence ID" value="SDX43070.1"/>
    <property type="molecule type" value="Genomic_DNA"/>
</dbReference>
<dbReference type="Proteomes" id="UP000199595">
    <property type="component" value="Unassembled WGS sequence"/>
</dbReference>
<dbReference type="STRING" id="762486.SAMN05444411_105164"/>
<keyword evidence="1" id="KW-1133">Transmembrane helix</keyword>
<dbReference type="AlphaFoldDB" id="A0A1H3BM76"/>
<keyword evidence="3" id="KW-0418">Kinase</keyword>
<evidence type="ECO:0000259" key="2">
    <source>
        <dbReference type="Pfam" id="PF06580"/>
    </source>
</evidence>
<name>A0A1H3BM76_9FLAO</name>
<reference evidence="3 4" key="1">
    <citation type="submission" date="2016-10" db="EMBL/GenBank/DDBJ databases">
        <authorList>
            <person name="de Groot N.N."/>
        </authorList>
    </citation>
    <scope>NUCLEOTIDE SEQUENCE [LARGE SCALE GENOMIC DNA]</scope>
    <source>
        <strain evidence="3 4">DSM 24956</strain>
    </source>
</reference>
<gene>
    <name evidence="3" type="ORF">SAMN05444411_105164</name>
</gene>
<keyword evidence="1" id="KW-0812">Transmembrane</keyword>
<keyword evidence="1" id="KW-0472">Membrane</keyword>
<keyword evidence="3" id="KW-0808">Transferase</keyword>
<dbReference type="InterPro" id="IPR050640">
    <property type="entry name" value="Bact_2-comp_sensor_kinase"/>
</dbReference>
<dbReference type="GO" id="GO:0016020">
    <property type="term" value="C:membrane"/>
    <property type="evidence" value="ECO:0007669"/>
    <property type="project" value="InterPro"/>
</dbReference>
<dbReference type="GO" id="GO:0000155">
    <property type="term" value="F:phosphorelay sensor kinase activity"/>
    <property type="evidence" value="ECO:0007669"/>
    <property type="project" value="InterPro"/>
</dbReference>
<feature type="transmembrane region" description="Helical" evidence="1">
    <location>
        <begin position="60"/>
        <end position="78"/>
    </location>
</feature>
<accession>A0A1H3BM76</accession>
<evidence type="ECO:0000256" key="1">
    <source>
        <dbReference type="SAM" id="Phobius"/>
    </source>
</evidence>
<feature type="transmembrane region" description="Helical" evidence="1">
    <location>
        <begin position="90"/>
        <end position="119"/>
    </location>
</feature>
<dbReference type="Pfam" id="PF06580">
    <property type="entry name" value="His_kinase"/>
    <property type="match status" value="1"/>
</dbReference>
<evidence type="ECO:0000313" key="4">
    <source>
        <dbReference type="Proteomes" id="UP000199595"/>
    </source>
</evidence>
<feature type="transmembrane region" description="Helical" evidence="1">
    <location>
        <begin position="20"/>
        <end position="40"/>
    </location>
</feature>
<dbReference type="RefSeq" id="WP_090123441.1">
    <property type="nucleotide sequence ID" value="NZ_FNNJ01000005.1"/>
</dbReference>